<dbReference type="OrthoDB" id="544383at2759"/>
<proteinExistence type="predicted"/>
<evidence type="ECO:0000313" key="2">
    <source>
        <dbReference type="EMBL" id="EFJ49037.1"/>
    </source>
</evidence>
<dbReference type="InParanoid" id="D8TTW3"/>
<reference evidence="2 3" key="1">
    <citation type="journal article" date="2010" name="Science">
        <title>Genomic analysis of organismal complexity in the multicellular green alga Volvox carteri.</title>
        <authorList>
            <person name="Prochnik S.E."/>
            <person name="Umen J."/>
            <person name="Nedelcu A.M."/>
            <person name="Hallmann A."/>
            <person name="Miller S.M."/>
            <person name="Nishii I."/>
            <person name="Ferris P."/>
            <person name="Kuo A."/>
            <person name="Mitros T."/>
            <person name="Fritz-Laylin L.K."/>
            <person name="Hellsten U."/>
            <person name="Chapman J."/>
            <person name="Simakov O."/>
            <person name="Rensing S.A."/>
            <person name="Terry A."/>
            <person name="Pangilinan J."/>
            <person name="Kapitonov V."/>
            <person name="Jurka J."/>
            <person name="Salamov A."/>
            <person name="Shapiro H."/>
            <person name="Schmutz J."/>
            <person name="Grimwood J."/>
            <person name="Lindquist E."/>
            <person name="Lucas S."/>
            <person name="Grigoriev I.V."/>
            <person name="Schmitt R."/>
            <person name="Kirk D."/>
            <person name="Rokhsar D.S."/>
        </authorList>
    </citation>
    <scope>NUCLEOTIDE SEQUENCE [LARGE SCALE GENOMIC DNA]</scope>
    <source>
        <strain evidence="3">f. Nagariensis / Eve</strain>
    </source>
</reference>
<evidence type="ECO:0000256" key="1">
    <source>
        <dbReference type="SAM" id="MobiDB-lite"/>
    </source>
</evidence>
<protein>
    <submittedName>
        <fullName evidence="2">Uncharacterized protein</fullName>
    </submittedName>
</protein>
<feature type="compositionally biased region" description="Gly residues" evidence="1">
    <location>
        <begin position="282"/>
        <end position="297"/>
    </location>
</feature>
<keyword evidence="3" id="KW-1185">Reference proteome</keyword>
<feature type="compositionally biased region" description="Low complexity" evidence="1">
    <location>
        <begin position="132"/>
        <end position="143"/>
    </location>
</feature>
<feature type="region of interest" description="Disordered" evidence="1">
    <location>
        <begin position="132"/>
        <end position="153"/>
    </location>
</feature>
<dbReference type="GeneID" id="9616498"/>
<accession>D8TTW3</accession>
<feature type="region of interest" description="Disordered" evidence="1">
    <location>
        <begin position="279"/>
        <end position="301"/>
    </location>
</feature>
<dbReference type="Proteomes" id="UP000001058">
    <property type="component" value="Unassembled WGS sequence"/>
</dbReference>
<name>D8TTW3_VOLCA</name>
<dbReference type="RefSeq" id="XP_002949934.1">
    <property type="nucleotide sequence ID" value="XM_002949888.1"/>
</dbReference>
<feature type="region of interest" description="Disordered" evidence="1">
    <location>
        <begin position="1"/>
        <end position="98"/>
    </location>
</feature>
<dbReference type="EMBL" id="GL378337">
    <property type="protein sequence ID" value="EFJ49037.1"/>
    <property type="molecule type" value="Genomic_DNA"/>
</dbReference>
<feature type="region of interest" description="Disordered" evidence="1">
    <location>
        <begin position="377"/>
        <end position="397"/>
    </location>
</feature>
<sequence length="397" mass="39033">MNGYKTAEQLLRQQNSTKAHEAQLLDARKQRKETDGQLQRSSKSLNSDVGGAGGVSAPSAPPPGALGHPPRAPSASRARPPAVLAGRGSDKANKLPPADGAAAAAAVATTSARRHSADVPSIAAAAATATLPHSRSASGKSSSRPAVAATATAEEDGRVLLSGASTGPLAASLLSLSSSSSSGPNHIAGLQQLSGTQQYSTDSDLAQGLGGSGGAAAGRSGAMTLIHGGSELAAAELPTALSSGGSGGAAYSGRNTMTVIHGAAQAAGELDGEVIEELQRGGRSGGGGTGGNGGEGPSGLQEFATESGRKVVVVKASRKPEGTAAATAVSAAGVGWGMGGRSAGGAAPIAPLEARQLQAEMAKKQQIWKVRKTFGLEPTPLSDRSAQVEELGAGAWQ</sequence>
<feature type="compositionally biased region" description="Low complexity" evidence="1">
    <location>
        <begin position="65"/>
        <end position="82"/>
    </location>
</feature>
<dbReference type="AlphaFoldDB" id="D8TTW3"/>
<gene>
    <name evidence="2" type="ORF">VOLCADRAFT_104482</name>
</gene>
<feature type="compositionally biased region" description="Basic and acidic residues" evidence="1">
    <location>
        <begin position="18"/>
        <end position="35"/>
    </location>
</feature>
<evidence type="ECO:0000313" key="3">
    <source>
        <dbReference type="Proteomes" id="UP000001058"/>
    </source>
</evidence>
<feature type="compositionally biased region" description="Polar residues" evidence="1">
    <location>
        <begin position="36"/>
        <end position="47"/>
    </location>
</feature>
<dbReference type="KEGG" id="vcn:VOLCADRAFT_104482"/>
<organism evidence="3">
    <name type="scientific">Volvox carteri f. nagariensis</name>
    <dbReference type="NCBI Taxonomy" id="3068"/>
    <lineage>
        <taxon>Eukaryota</taxon>
        <taxon>Viridiplantae</taxon>
        <taxon>Chlorophyta</taxon>
        <taxon>core chlorophytes</taxon>
        <taxon>Chlorophyceae</taxon>
        <taxon>CS clade</taxon>
        <taxon>Chlamydomonadales</taxon>
        <taxon>Volvocaceae</taxon>
        <taxon>Volvox</taxon>
    </lineage>
</organism>